<evidence type="ECO:0000259" key="6">
    <source>
        <dbReference type="Pfam" id="PF00749"/>
    </source>
</evidence>
<evidence type="ECO:0000256" key="4">
    <source>
        <dbReference type="ARBA" id="ARBA00023146"/>
    </source>
</evidence>
<dbReference type="GO" id="GO:0006424">
    <property type="term" value="P:glutamyl-tRNA aminoacylation"/>
    <property type="evidence" value="ECO:0007669"/>
    <property type="project" value="TreeGrafter"/>
</dbReference>
<dbReference type="AlphaFoldDB" id="A0A087CFE6"/>
<dbReference type="PANTHER" id="PTHR43311:SF1">
    <property type="entry name" value="GLUTAMYL-Q TRNA(ASP) SYNTHETASE"/>
    <property type="match status" value="1"/>
</dbReference>
<dbReference type="STRING" id="218140.BPSY_0844"/>
<dbReference type="EMBL" id="JGZI01000009">
    <property type="protein sequence ID" value="KFI81996.1"/>
    <property type="molecule type" value="Genomic_DNA"/>
</dbReference>
<dbReference type="InterPro" id="IPR049940">
    <property type="entry name" value="GluQ/Sye"/>
</dbReference>
<evidence type="ECO:0000256" key="3">
    <source>
        <dbReference type="ARBA" id="ARBA00022840"/>
    </source>
</evidence>
<dbReference type="Proteomes" id="UP000029050">
    <property type="component" value="Unassembled WGS sequence"/>
</dbReference>
<comment type="similarity">
    <text evidence="5">Belongs to the class-I aminoacyl-tRNA synthetase family.</text>
</comment>
<keyword evidence="4 5" id="KW-0030">Aminoacyl-tRNA synthetase</keyword>
<dbReference type="SUPFAM" id="SSF52374">
    <property type="entry name" value="Nucleotidylyl transferase"/>
    <property type="match status" value="1"/>
</dbReference>
<dbReference type="InterPro" id="IPR020058">
    <property type="entry name" value="Glu/Gln-tRNA-synth_Ib_cat-dom"/>
</dbReference>
<gene>
    <name evidence="7" type="ORF">BPSY_0844</name>
</gene>
<name>A0A087CFE6_9BIFI</name>
<comment type="caution">
    <text evidence="7">The sequence shown here is derived from an EMBL/GenBank/DDBJ whole genome shotgun (WGS) entry which is preliminary data.</text>
</comment>
<dbReference type="Gene3D" id="3.40.50.620">
    <property type="entry name" value="HUPs"/>
    <property type="match status" value="1"/>
</dbReference>
<proteinExistence type="inferred from homology"/>
<feature type="domain" description="Glutamyl/glutaminyl-tRNA synthetase class Ib catalytic" evidence="6">
    <location>
        <begin position="1"/>
        <end position="279"/>
    </location>
</feature>
<sequence>MHIGNVYAALAAWLDSRALGGSVRLRIEDIDTFRVVADADRWIMDDLNWLGLDWDGDAVYQSARVDLYDEVFRSLGRQVLSSGGPLIYPCFCSRADIRAASAPNEGDGFLLYPGTCRSIDGEHRERRLAAGDRHSWRIAVPGSDGDADDSVVFDDEVFGSQRFSLSRELGDVIVRRSDGVFAYQFATAVDDWLMGVTRIVRGRDLLRSTAIQLWIRRHCAGHQQMDRLSSESHAQEPVFAHLPLIDDTDGRRMAKRFGSVDMGELREAGRSPEEVIGICAWLLGLLKQPQPLGARDLLRSFSFDHLRGNRQDRSLESLL</sequence>
<dbReference type="eggNOG" id="COG0008">
    <property type="taxonomic scope" value="Bacteria"/>
</dbReference>
<keyword evidence="3 5" id="KW-0067">ATP-binding</keyword>
<dbReference type="GO" id="GO:0004818">
    <property type="term" value="F:glutamate-tRNA ligase activity"/>
    <property type="evidence" value="ECO:0007669"/>
    <property type="project" value="UniProtKB-EC"/>
</dbReference>
<evidence type="ECO:0000256" key="2">
    <source>
        <dbReference type="ARBA" id="ARBA00022741"/>
    </source>
</evidence>
<dbReference type="PANTHER" id="PTHR43311">
    <property type="entry name" value="GLUTAMATE--TRNA LIGASE"/>
    <property type="match status" value="1"/>
</dbReference>
<evidence type="ECO:0000313" key="7">
    <source>
        <dbReference type="EMBL" id="KFI81996.1"/>
    </source>
</evidence>
<dbReference type="GO" id="GO:0005524">
    <property type="term" value="F:ATP binding"/>
    <property type="evidence" value="ECO:0007669"/>
    <property type="project" value="UniProtKB-KW"/>
</dbReference>
<evidence type="ECO:0000313" key="8">
    <source>
        <dbReference type="Proteomes" id="UP000029050"/>
    </source>
</evidence>
<protein>
    <submittedName>
        <fullName evidence="7">Glutamyl-tRNA synthetase</fullName>
        <ecNumber evidence="7">6.1.1.17</ecNumber>
    </submittedName>
</protein>
<reference evidence="7 8" key="1">
    <citation type="submission" date="2014-03" db="EMBL/GenBank/DDBJ databases">
        <title>Genomics of Bifidobacteria.</title>
        <authorList>
            <person name="Ventura M."/>
            <person name="Milani C."/>
            <person name="Lugli G.A."/>
        </authorList>
    </citation>
    <scope>NUCLEOTIDE SEQUENCE [LARGE SCALE GENOMIC DNA]</scope>
    <source>
        <strain evidence="7 8">LMG 21775</strain>
    </source>
</reference>
<organism evidence="7 8">
    <name type="scientific">Bifidobacterium psychraerophilum</name>
    <dbReference type="NCBI Taxonomy" id="218140"/>
    <lineage>
        <taxon>Bacteria</taxon>
        <taxon>Bacillati</taxon>
        <taxon>Actinomycetota</taxon>
        <taxon>Actinomycetes</taxon>
        <taxon>Bifidobacteriales</taxon>
        <taxon>Bifidobacteriaceae</taxon>
        <taxon>Bifidobacterium</taxon>
    </lineage>
</organism>
<keyword evidence="1 5" id="KW-0436">Ligase</keyword>
<keyword evidence="5" id="KW-0648">Protein biosynthesis</keyword>
<dbReference type="GO" id="GO:0005829">
    <property type="term" value="C:cytosol"/>
    <property type="evidence" value="ECO:0007669"/>
    <property type="project" value="TreeGrafter"/>
</dbReference>
<evidence type="ECO:0000256" key="5">
    <source>
        <dbReference type="RuleBase" id="RU363037"/>
    </source>
</evidence>
<keyword evidence="8" id="KW-1185">Reference proteome</keyword>
<keyword evidence="2 5" id="KW-0547">Nucleotide-binding</keyword>
<evidence type="ECO:0000256" key="1">
    <source>
        <dbReference type="ARBA" id="ARBA00022598"/>
    </source>
</evidence>
<dbReference type="Pfam" id="PF00749">
    <property type="entry name" value="tRNA-synt_1c"/>
    <property type="match status" value="1"/>
</dbReference>
<dbReference type="InterPro" id="IPR014729">
    <property type="entry name" value="Rossmann-like_a/b/a_fold"/>
</dbReference>
<dbReference type="EC" id="6.1.1.17" evidence="7"/>
<accession>A0A087CFE6</accession>